<dbReference type="OrthoDB" id="8420205at2"/>
<gene>
    <name evidence="2" type="ORF">GA0061101_104435</name>
</gene>
<organism evidence="2 3">
    <name type="scientific">Rhizobium lusitanum</name>
    <dbReference type="NCBI Taxonomy" id="293958"/>
    <lineage>
        <taxon>Bacteria</taxon>
        <taxon>Pseudomonadati</taxon>
        <taxon>Pseudomonadota</taxon>
        <taxon>Alphaproteobacteria</taxon>
        <taxon>Hyphomicrobiales</taxon>
        <taxon>Rhizobiaceae</taxon>
        <taxon>Rhizobium/Agrobacterium group</taxon>
        <taxon>Rhizobium</taxon>
    </lineage>
</organism>
<accession>A0A1C3V8V5</accession>
<proteinExistence type="predicted"/>
<feature type="domain" description="YjiS-like" evidence="1">
    <location>
        <begin position="31"/>
        <end position="59"/>
    </location>
</feature>
<dbReference type="EMBL" id="FMAF01000004">
    <property type="protein sequence ID" value="SCB24105.1"/>
    <property type="molecule type" value="Genomic_DNA"/>
</dbReference>
<name>A0A1C3V8V5_9HYPH</name>
<sequence length="80" mass="9246">MTQSQLLVADNLTATVNELYQKFGAWRTARALLLVAWRQRQTRMQVAELSNSQLRDIGLPEREDSLGHPNFLPLHLRRFG</sequence>
<evidence type="ECO:0000313" key="3">
    <source>
        <dbReference type="Proteomes" id="UP000199205"/>
    </source>
</evidence>
<evidence type="ECO:0000313" key="2">
    <source>
        <dbReference type="EMBL" id="SCB24105.1"/>
    </source>
</evidence>
<protein>
    <recommendedName>
        <fullName evidence="1">YjiS-like domain-containing protein</fullName>
    </recommendedName>
</protein>
<dbReference type="Pfam" id="PF06568">
    <property type="entry name" value="YjiS-like"/>
    <property type="match status" value="1"/>
</dbReference>
<dbReference type="InterPro" id="IPR009506">
    <property type="entry name" value="YjiS-like"/>
</dbReference>
<dbReference type="Proteomes" id="UP000199205">
    <property type="component" value="Unassembled WGS sequence"/>
</dbReference>
<evidence type="ECO:0000259" key="1">
    <source>
        <dbReference type="Pfam" id="PF06568"/>
    </source>
</evidence>
<reference evidence="2 3" key="1">
    <citation type="submission" date="2016-08" db="EMBL/GenBank/DDBJ databases">
        <authorList>
            <person name="Seilhamer J.J."/>
        </authorList>
    </citation>
    <scope>NUCLEOTIDE SEQUENCE [LARGE SCALE GENOMIC DNA]</scope>
    <source>
        <strain evidence="2 3">P1-7</strain>
    </source>
</reference>
<dbReference type="AlphaFoldDB" id="A0A1C3V8V5"/>